<keyword evidence="1" id="KW-0472">Membrane</keyword>
<feature type="signal peptide" evidence="2">
    <location>
        <begin position="1"/>
        <end position="16"/>
    </location>
</feature>
<keyword evidence="1" id="KW-0812">Transmembrane</keyword>
<dbReference type="OrthoDB" id="5874661at2759"/>
<evidence type="ECO:0000256" key="1">
    <source>
        <dbReference type="SAM" id="Phobius"/>
    </source>
</evidence>
<sequence length="494" mass="54881">MLCALLFFSSFSLLRAAIPACNNGVTTFDPPLTVGMPSWYPSNYTNTKPPIFPGDFKCEYKINVPTGWFALIQMTVDMTYFQNVSAPVIVIDQLQNREEVYSAQQERFFFASNGGTIRLSTGMTEQLSFGFKITWLQYPAMSPNITRVNAGDRNPLVLKHLVNDAFQFVADYQVSATIMPLLNPLDRQYYRGIMFFDGPNGNVSCLGSGLSLLNSKAQYYSTGKSMTIMFLPGNPIRYFTSILLQDYINTKGIGTFQGITWSLQNPAHYASFLMDASISPVAIQTLNINSNSEVILSLTGTGSLDVYLGGATKNRSNLVTSYNAKNCDNYFPQLFLGDIKTYVLTSGVAILNISEKSYQDYSPSKAIGRKGFLVTENYGVLSPNQQISEGIYSPPNVSITVFKYSIQLADLVPGVTLKITNHTNGQETYHQYNSNNLPRLNVSNEIQGEKFFVRYFSNGKANKGFHLDFELIEASSSSIFSIIGVVVLLTFLLF</sequence>
<dbReference type="Pfam" id="PF24511">
    <property type="entry name" value="DUF7591"/>
    <property type="match status" value="1"/>
</dbReference>
<dbReference type="InterPro" id="IPR003366">
    <property type="entry name" value="CUB-like_dom"/>
</dbReference>
<evidence type="ECO:0000259" key="4">
    <source>
        <dbReference type="Pfam" id="PF24511"/>
    </source>
</evidence>
<dbReference type="Proteomes" id="UP000008068">
    <property type="component" value="Unassembled WGS sequence"/>
</dbReference>
<feature type="transmembrane region" description="Helical" evidence="1">
    <location>
        <begin position="474"/>
        <end position="493"/>
    </location>
</feature>
<dbReference type="FunCoup" id="G0NF33">
    <property type="interactions" value="1134"/>
</dbReference>
<feature type="domain" description="CUB-like" evidence="3">
    <location>
        <begin position="17"/>
        <end position="139"/>
    </location>
</feature>
<dbReference type="EMBL" id="GL379874">
    <property type="protein sequence ID" value="EGT59069.1"/>
    <property type="molecule type" value="Genomic_DNA"/>
</dbReference>
<dbReference type="HOGENOM" id="CLU_025754_0_0_1"/>
<dbReference type="PANTHER" id="PTHR47407:SF2">
    <property type="entry name" value="CUB-LIKE DOMAIN-CONTAINING PROTEIN-RELATED"/>
    <property type="match status" value="1"/>
</dbReference>
<keyword evidence="7" id="KW-1185">Reference proteome</keyword>
<organism evidence="7">
    <name type="scientific">Caenorhabditis brenneri</name>
    <name type="common">Nematode worm</name>
    <dbReference type="NCBI Taxonomy" id="135651"/>
    <lineage>
        <taxon>Eukaryota</taxon>
        <taxon>Metazoa</taxon>
        <taxon>Ecdysozoa</taxon>
        <taxon>Nematoda</taxon>
        <taxon>Chromadorea</taxon>
        <taxon>Rhabditida</taxon>
        <taxon>Rhabditina</taxon>
        <taxon>Rhabditomorpha</taxon>
        <taxon>Rhabditoidea</taxon>
        <taxon>Rhabditidae</taxon>
        <taxon>Peloderinae</taxon>
        <taxon>Caenorhabditis</taxon>
    </lineage>
</organism>
<accession>G0NF33</accession>
<evidence type="ECO:0000313" key="6">
    <source>
        <dbReference type="EMBL" id="EGT59069.1"/>
    </source>
</evidence>
<feature type="chain" id="PRO_5003405199" evidence="2">
    <location>
        <begin position="17"/>
        <end position="494"/>
    </location>
</feature>
<keyword evidence="2" id="KW-0732">Signal</keyword>
<proteinExistence type="predicted"/>
<gene>
    <name evidence="6" type="ORF">CAEBREN_08774</name>
</gene>
<evidence type="ECO:0000256" key="2">
    <source>
        <dbReference type="SAM" id="SignalP"/>
    </source>
</evidence>
<protein>
    <submittedName>
        <fullName evidence="6">Uncharacterized protein</fullName>
    </submittedName>
</protein>
<name>G0NF33_CAEBE</name>
<dbReference type="InterPro" id="IPR056014">
    <property type="entry name" value="DUF7592"/>
</dbReference>
<evidence type="ECO:0000259" key="3">
    <source>
        <dbReference type="Pfam" id="PF02408"/>
    </source>
</evidence>
<reference evidence="7" key="1">
    <citation type="submission" date="2011-07" db="EMBL/GenBank/DDBJ databases">
        <authorList>
            <consortium name="Caenorhabditis brenneri Sequencing and Analysis Consortium"/>
            <person name="Wilson R.K."/>
        </authorList>
    </citation>
    <scope>NUCLEOTIDE SEQUENCE [LARGE SCALE GENOMIC DNA]</scope>
    <source>
        <strain evidence="7">PB2801</strain>
    </source>
</reference>
<dbReference type="InterPro" id="IPR056013">
    <property type="entry name" value="DUF7591"/>
</dbReference>
<evidence type="ECO:0000259" key="5">
    <source>
        <dbReference type="Pfam" id="PF24512"/>
    </source>
</evidence>
<feature type="domain" description="DUF7592" evidence="5">
    <location>
        <begin position="148"/>
        <end position="231"/>
    </location>
</feature>
<keyword evidence="1" id="KW-1133">Transmembrane helix</keyword>
<feature type="domain" description="DUF7591" evidence="4">
    <location>
        <begin position="249"/>
        <end position="355"/>
    </location>
</feature>
<dbReference type="AlphaFoldDB" id="G0NF33"/>
<dbReference type="InParanoid" id="G0NF33"/>
<dbReference type="PANTHER" id="PTHR47407">
    <property type="entry name" value="PROTEIN CBG15905-RELATED"/>
    <property type="match status" value="1"/>
</dbReference>
<dbReference type="Pfam" id="PF02408">
    <property type="entry name" value="CUB_2"/>
    <property type="match status" value="1"/>
</dbReference>
<dbReference type="Pfam" id="PF24512">
    <property type="entry name" value="DUF7592"/>
    <property type="match status" value="1"/>
</dbReference>
<evidence type="ECO:0000313" key="7">
    <source>
        <dbReference type="Proteomes" id="UP000008068"/>
    </source>
</evidence>
<dbReference type="OMA" id="QYQGFAC"/>